<dbReference type="PANTHER" id="PTHR12161:SF5">
    <property type="entry name" value="IST1 HOMOLOG"/>
    <property type="match status" value="1"/>
</dbReference>
<dbReference type="InterPro" id="IPR035969">
    <property type="entry name" value="Rab-GAP_TBC_sf"/>
</dbReference>
<evidence type="ECO:0000256" key="1">
    <source>
        <dbReference type="ARBA" id="ARBA00005536"/>
    </source>
</evidence>
<accession>A0AAD7MC03</accession>
<dbReference type="SUPFAM" id="SSF47923">
    <property type="entry name" value="Ypt/Rab-GAP domain of gyp1p"/>
    <property type="match status" value="2"/>
</dbReference>
<comment type="similarity">
    <text evidence="1">Belongs to the IST1 family.</text>
</comment>
<protein>
    <submittedName>
        <fullName evidence="4">Regulator of Vps4 activity in the MVB pathway-domain-containing protein</fullName>
    </submittedName>
</protein>
<dbReference type="InterPro" id="IPR042277">
    <property type="entry name" value="IST1-like"/>
</dbReference>
<dbReference type="Pfam" id="PF00566">
    <property type="entry name" value="RabGAP-TBC"/>
    <property type="match status" value="1"/>
</dbReference>
<dbReference type="EMBL" id="JARKIE010000002">
    <property type="protein sequence ID" value="KAJ7710027.1"/>
    <property type="molecule type" value="Genomic_DNA"/>
</dbReference>
<feature type="compositionally biased region" description="Polar residues" evidence="2">
    <location>
        <begin position="818"/>
        <end position="828"/>
    </location>
</feature>
<dbReference type="PANTHER" id="PTHR12161">
    <property type="entry name" value="IST1 FAMILY MEMBER"/>
    <property type="match status" value="1"/>
</dbReference>
<feature type="region of interest" description="Disordered" evidence="2">
    <location>
        <begin position="810"/>
        <end position="1241"/>
    </location>
</feature>
<dbReference type="InterPro" id="IPR005061">
    <property type="entry name" value="Ist1"/>
</dbReference>
<gene>
    <name evidence="4" type="ORF">B0H17DRAFT_1124467</name>
</gene>
<name>A0AAD7MC03_MYCRO</name>
<feature type="compositionally biased region" description="Acidic residues" evidence="2">
    <location>
        <begin position="1217"/>
        <end position="1226"/>
    </location>
</feature>
<feature type="compositionally biased region" description="Low complexity" evidence="2">
    <location>
        <begin position="1148"/>
        <end position="1159"/>
    </location>
</feature>
<proteinExistence type="inferred from homology"/>
<sequence>MAGARWDPTSVKALLRLTSQRLGQLQEKKDSKASITRRDIATLLQGNVGLARAKAQNLIQEDGMLSLFQMAKLTWVQVSGDLLEVLEMHVGVLLEYFVELDAQYVNSPAVLEAASSIIYAGAAQTECKELHAVRELLISRLGADFARSASLNRDNHVSLRVVHALSAPSPTAANLDMYLLNIAKSYGVQWMPEPRRQDILVTLSEILDPEASPVVDILKLRKLCSRGLPDEPAWLRARVWKWVHSTLPTSSFNFWAIRLFFGTLPVLKSSWSREAQQQRDSYYDLVRRLLKPFSDLPPPTTPLAQLDASLFTVSKQLSRIPTGLFSGLSDEPEQSGLCPLEEIAPDKIKIPYANNLDVRLKAIQDRGSDVHAPTPAIPEIRLESETDLIPEISISAPESFSSRRQGVPKTLVTSKPYNSGDAHPKHLSALFRLLYLHSMINPGNISPHIPALLVPLYAVLSQEIEPDDLAHVEADTFWLFEAMIGEFAELEDEEGGSLWMKKFGNRLTWADSELAETLHAKGLDPALPHYSYRWLAPLLTQTLPLSSVLVIWDALFSCSMRERDNIPKLEYLLDICTAMLIRARAALFRLGKSGPRSPGLWSEENTSIPPPSPLRAWEFGDAFVEGMSLLQLYPIEAAGGIDRLLQTASDLSHRRQEEAKIPITDNRSLGDRLRTTMWKGFTNQMPSPDISPPESEDQQDEDEERDNETTGDDPSSGLTARLATTVWRGITNKTSMEPPPSPLTPISPMPPPSPIRSPWPSSKEEEEPEAQPEAPVTATIWNYAERLKDSDAAATFAKVSSNWRAKTLLGSWGAREPTSPQGAQQGPSIKQEPFGDGYVRRTDEGRHSSLPPMHHPELYTPPSRPAFFRPPRDSVIGPSSGPSSPPASPPWSPQSEGGFLSRTRNLQDSFAALTRKQTSPPPASKSGPRPLLLSASTLITAPPRSPRSRPESISDAGQVADGQWQHVPRGKGHNLQRDSQSSASSLSPLDAGRGWKPNKSELNPDVNIPSRRVALNRRSVSPMAPISRIRPTSGSSSGTSPDRGLSSPTVPSALRGVQNTTQVSTDGTNGATPAREENISGLRLQTEATTEATTDSEVPPVSPRIRSKRYPSRPANIRTEDLSRPKSVTDQQPSPQLTVDWPEQAHDTTITTPKATTFTDASQATGGRRKSSADQARKSSGDSHEGRIRKVSGGSRSRKISSGTIKASGKKNRDSAAEEGDDEGGYDELLSAYESEDGSLH</sequence>
<feature type="compositionally biased region" description="Pro residues" evidence="2">
    <location>
        <begin position="883"/>
        <end position="892"/>
    </location>
</feature>
<feature type="compositionally biased region" description="Basic and acidic residues" evidence="2">
    <location>
        <begin position="838"/>
        <end position="847"/>
    </location>
</feature>
<dbReference type="GO" id="GO:0015031">
    <property type="term" value="P:protein transport"/>
    <property type="evidence" value="ECO:0007669"/>
    <property type="project" value="InterPro"/>
</dbReference>
<feature type="compositionally biased region" description="Pro residues" evidence="2">
    <location>
        <begin position="737"/>
        <end position="757"/>
    </location>
</feature>
<comment type="caution">
    <text evidence="4">The sequence shown here is derived from an EMBL/GenBank/DDBJ whole genome shotgun (WGS) entry which is preliminary data.</text>
</comment>
<dbReference type="Proteomes" id="UP001221757">
    <property type="component" value="Unassembled WGS sequence"/>
</dbReference>
<evidence type="ECO:0000313" key="4">
    <source>
        <dbReference type="EMBL" id="KAJ7710027.1"/>
    </source>
</evidence>
<evidence type="ECO:0000259" key="3">
    <source>
        <dbReference type="PROSITE" id="PS50086"/>
    </source>
</evidence>
<dbReference type="AlphaFoldDB" id="A0AAD7MC03"/>
<evidence type="ECO:0000313" key="5">
    <source>
        <dbReference type="Proteomes" id="UP001221757"/>
    </source>
</evidence>
<dbReference type="Gene3D" id="1.20.1260.60">
    <property type="entry name" value="Vacuolar protein sorting-associated protein Ist1"/>
    <property type="match status" value="1"/>
</dbReference>
<reference evidence="4" key="1">
    <citation type="submission" date="2023-03" db="EMBL/GenBank/DDBJ databases">
        <title>Massive genome expansion in bonnet fungi (Mycena s.s.) driven by repeated elements and novel gene families across ecological guilds.</title>
        <authorList>
            <consortium name="Lawrence Berkeley National Laboratory"/>
            <person name="Harder C.B."/>
            <person name="Miyauchi S."/>
            <person name="Viragh M."/>
            <person name="Kuo A."/>
            <person name="Thoen E."/>
            <person name="Andreopoulos B."/>
            <person name="Lu D."/>
            <person name="Skrede I."/>
            <person name="Drula E."/>
            <person name="Henrissat B."/>
            <person name="Morin E."/>
            <person name="Kohler A."/>
            <person name="Barry K."/>
            <person name="LaButti K."/>
            <person name="Morin E."/>
            <person name="Salamov A."/>
            <person name="Lipzen A."/>
            <person name="Mereny Z."/>
            <person name="Hegedus B."/>
            <person name="Baldrian P."/>
            <person name="Stursova M."/>
            <person name="Weitz H."/>
            <person name="Taylor A."/>
            <person name="Grigoriev I.V."/>
            <person name="Nagy L.G."/>
            <person name="Martin F."/>
            <person name="Kauserud H."/>
        </authorList>
    </citation>
    <scope>NUCLEOTIDE SEQUENCE</scope>
    <source>
        <strain evidence="4">CBHHK067</strain>
    </source>
</reference>
<evidence type="ECO:0000256" key="2">
    <source>
        <dbReference type="SAM" id="MobiDB-lite"/>
    </source>
</evidence>
<feature type="compositionally biased region" description="Polar residues" evidence="2">
    <location>
        <begin position="1057"/>
        <end position="1071"/>
    </location>
</feature>
<dbReference type="Pfam" id="PF03398">
    <property type="entry name" value="Ist1"/>
    <property type="match status" value="1"/>
</dbReference>
<dbReference type="Gene3D" id="1.10.472.80">
    <property type="entry name" value="Ypt/Rab-GAP domain of gyp1p, domain 3"/>
    <property type="match status" value="1"/>
</dbReference>
<feature type="region of interest" description="Disordered" evidence="2">
    <location>
        <begin position="680"/>
        <end position="777"/>
    </location>
</feature>
<feature type="compositionally biased region" description="Acidic residues" evidence="2">
    <location>
        <begin position="694"/>
        <end position="711"/>
    </location>
</feature>
<feature type="domain" description="Rab-GAP TBC" evidence="3">
    <location>
        <begin position="230"/>
        <end position="559"/>
    </location>
</feature>
<feature type="compositionally biased region" description="Basic and acidic residues" evidence="2">
    <location>
        <begin position="1171"/>
        <end position="1188"/>
    </location>
</feature>
<organism evidence="4 5">
    <name type="scientific">Mycena rosella</name>
    <name type="common">Pink bonnet</name>
    <name type="synonym">Agaricus rosellus</name>
    <dbReference type="NCBI Taxonomy" id="1033263"/>
    <lineage>
        <taxon>Eukaryota</taxon>
        <taxon>Fungi</taxon>
        <taxon>Dikarya</taxon>
        <taxon>Basidiomycota</taxon>
        <taxon>Agaricomycotina</taxon>
        <taxon>Agaricomycetes</taxon>
        <taxon>Agaricomycetidae</taxon>
        <taxon>Agaricales</taxon>
        <taxon>Marasmiineae</taxon>
        <taxon>Mycenaceae</taxon>
        <taxon>Mycena</taxon>
    </lineage>
</organism>
<feature type="compositionally biased region" description="Low complexity" evidence="2">
    <location>
        <begin position="1025"/>
        <end position="1040"/>
    </location>
</feature>
<keyword evidence="5" id="KW-1185">Reference proteome</keyword>
<feature type="compositionally biased region" description="Low complexity" evidence="2">
    <location>
        <begin position="1191"/>
        <end position="1206"/>
    </location>
</feature>
<dbReference type="PROSITE" id="PS50086">
    <property type="entry name" value="TBC_RABGAP"/>
    <property type="match status" value="1"/>
</dbReference>
<feature type="compositionally biased region" description="Polar residues" evidence="2">
    <location>
        <begin position="1126"/>
        <end position="1137"/>
    </location>
</feature>
<dbReference type="InterPro" id="IPR000195">
    <property type="entry name" value="Rab-GAP-TBC_dom"/>
</dbReference>